<comment type="catalytic activity">
    <reaction evidence="6">
        <text>Couples ATP hydrolysis with the unwinding of duplex DNA by translocating in the 3'-5' direction.</text>
        <dbReference type="EC" id="5.6.2.4"/>
    </reaction>
</comment>
<dbReference type="SMART" id="SM00487">
    <property type="entry name" value="DEXDc"/>
    <property type="match status" value="1"/>
</dbReference>
<evidence type="ECO:0000256" key="3">
    <source>
        <dbReference type="ARBA" id="ARBA00022840"/>
    </source>
</evidence>
<dbReference type="Pfam" id="PF00270">
    <property type="entry name" value="DEAD"/>
    <property type="match status" value="1"/>
</dbReference>
<dbReference type="GO" id="GO:0043138">
    <property type="term" value="F:3'-5' DNA helicase activity"/>
    <property type="evidence" value="ECO:0007669"/>
    <property type="project" value="UniProtKB-EC"/>
</dbReference>
<evidence type="ECO:0000256" key="4">
    <source>
        <dbReference type="ARBA" id="ARBA00023125"/>
    </source>
</evidence>
<dbReference type="PROSITE" id="PS51194">
    <property type="entry name" value="HELICASE_CTER"/>
    <property type="match status" value="1"/>
</dbReference>
<dbReference type="InterPro" id="IPR001650">
    <property type="entry name" value="Helicase_C-like"/>
</dbReference>
<feature type="region of interest" description="Disordered" evidence="8">
    <location>
        <begin position="632"/>
        <end position="681"/>
    </location>
</feature>
<keyword evidence="3" id="KW-0067">ATP-binding</keyword>
<feature type="region of interest" description="Disordered" evidence="8">
    <location>
        <begin position="692"/>
        <end position="711"/>
    </location>
</feature>
<reference evidence="11 12" key="1">
    <citation type="submission" date="2019-05" db="EMBL/GenBank/DDBJ databases">
        <title>Emergence of the Ug99 lineage of the wheat stem rust pathogen through somatic hybridization.</title>
        <authorList>
            <person name="Li F."/>
            <person name="Upadhyaya N.M."/>
            <person name="Sperschneider J."/>
            <person name="Matny O."/>
            <person name="Nguyen-Phuc H."/>
            <person name="Mago R."/>
            <person name="Raley C."/>
            <person name="Miller M.E."/>
            <person name="Silverstein K.A.T."/>
            <person name="Henningsen E."/>
            <person name="Hirsch C.D."/>
            <person name="Visser B."/>
            <person name="Pretorius Z.A."/>
            <person name="Steffenson B.J."/>
            <person name="Schwessinger B."/>
            <person name="Dodds P.N."/>
            <person name="Figueroa M."/>
        </authorList>
    </citation>
    <scope>NUCLEOTIDE SEQUENCE [LARGE SCALE GENOMIC DNA]</scope>
    <source>
        <strain evidence="11 12">Ug99</strain>
    </source>
</reference>
<dbReference type="GO" id="GO:0005737">
    <property type="term" value="C:cytoplasm"/>
    <property type="evidence" value="ECO:0007669"/>
    <property type="project" value="TreeGrafter"/>
</dbReference>
<dbReference type="PANTHER" id="PTHR13710:SF105">
    <property type="entry name" value="ATP-DEPENDENT DNA HELICASE Q1"/>
    <property type="match status" value="1"/>
</dbReference>
<organism evidence="11 12">
    <name type="scientific">Puccinia graminis f. sp. tritici</name>
    <dbReference type="NCBI Taxonomy" id="56615"/>
    <lineage>
        <taxon>Eukaryota</taxon>
        <taxon>Fungi</taxon>
        <taxon>Dikarya</taxon>
        <taxon>Basidiomycota</taxon>
        <taxon>Pucciniomycotina</taxon>
        <taxon>Pucciniomycetes</taxon>
        <taxon>Pucciniales</taxon>
        <taxon>Pucciniaceae</taxon>
        <taxon>Puccinia</taxon>
    </lineage>
</organism>
<dbReference type="GO" id="GO:0000724">
    <property type="term" value="P:double-strand break repair via homologous recombination"/>
    <property type="evidence" value="ECO:0007669"/>
    <property type="project" value="TreeGrafter"/>
</dbReference>
<dbReference type="InterPro" id="IPR011545">
    <property type="entry name" value="DEAD/DEAH_box_helicase_dom"/>
</dbReference>
<dbReference type="SMART" id="SM00490">
    <property type="entry name" value="HELICc"/>
    <property type="match status" value="1"/>
</dbReference>
<accession>A0A5B0N2B7</accession>
<evidence type="ECO:0000256" key="8">
    <source>
        <dbReference type="SAM" id="MobiDB-lite"/>
    </source>
</evidence>
<evidence type="ECO:0000256" key="5">
    <source>
        <dbReference type="ARBA" id="ARBA00023235"/>
    </source>
</evidence>
<feature type="domain" description="Helicase C-terminal" evidence="10">
    <location>
        <begin position="272"/>
        <end position="434"/>
    </location>
</feature>
<keyword evidence="4" id="KW-0238">DNA-binding</keyword>
<dbReference type="GO" id="GO:0005694">
    <property type="term" value="C:chromosome"/>
    <property type="evidence" value="ECO:0007669"/>
    <property type="project" value="TreeGrafter"/>
</dbReference>
<name>A0A5B0N2B7_PUCGR</name>
<evidence type="ECO:0000259" key="10">
    <source>
        <dbReference type="PROSITE" id="PS51194"/>
    </source>
</evidence>
<dbReference type="InterPro" id="IPR014001">
    <property type="entry name" value="Helicase_ATP-bd"/>
</dbReference>
<evidence type="ECO:0000313" key="12">
    <source>
        <dbReference type="Proteomes" id="UP000325313"/>
    </source>
</evidence>
<evidence type="ECO:0000313" key="11">
    <source>
        <dbReference type="EMBL" id="KAA1083381.1"/>
    </source>
</evidence>
<feature type="domain" description="Helicase ATP-binding" evidence="9">
    <location>
        <begin position="53"/>
        <end position="246"/>
    </location>
</feature>
<evidence type="ECO:0000256" key="1">
    <source>
        <dbReference type="ARBA" id="ARBA00005446"/>
    </source>
</evidence>
<dbReference type="InterPro" id="IPR027417">
    <property type="entry name" value="P-loop_NTPase"/>
</dbReference>
<proteinExistence type="inferred from homology"/>
<dbReference type="PROSITE" id="PS51192">
    <property type="entry name" value="HELICASE_ATP_BIND_1"/>
    <property type="match status" value="1"/>
</dbReference>
<dbReference type="GO" id="GO:0009378">
    <property type="term" value="F:four-way junction helicase activity"/>
    <property type="evidence" value="ECO:0007669"/>
    <property type="project" value="TreeGrafter"/>
</dbReference>
<dbReference type="PANTHER" id="PTHR13710">
    <property type="entry name" value="DNA HELICASE RECQ FAMILY MEMBER"/>
    <property type="match status" value="1"/>
</dbReference>
<dbReference type="GO" id="GO:0005524">
    <property type="term" value="F:ATP binding"/>
    <property type="evidence" value="ECO:0007669"/>
    <property type="project" value="UniProtKB-KW"/>
</dbReference>
<dbReference type="EMBL" id="VDEP01000438">
    <property type="protein sequence ID" value="KAA1083381.1"/>
    <property type="molecule type" value="Genomic_DNA"/>
</dbReference>
<gene>
    <name evidence="11" type="ORF">PGTUg99_031271</name>
</gene>
<comment type="caution">
    <text evidence="11">The sequence shown here is derived from an EMBL/GenBank/DDBJ whole genome shotgun (WGS) entry which is preliminary data.</text>
</comment>
<protein>
    <recommendedName>
        <fullName evidence="7">DNA 3'-5' helicase</fullName>
        <ecNumber evidence="7">5.6.2.4</ecNumber>
    </recommendedName>
</protein>
<dbReference type="AlphaFoldDB" id="A0A5B0N2B7"/>
<comment type="similarity">
    <text evidence="1">Belongs to the helicase family. RecQ subfamily.</text>
</comment>
<dbReference type="SUPFAM" id="SSF52540">
    <property type="entry name" value="P-loop containing nucleoside triphosphate hydrolases"/>
    <property type="match status" value="1"/>
</dbReference>
<dbReference type="GO" id="GO:0003677">
    <property type="term" value="F:DNA binding"/>
    <property type="evidence" value="ECO:0007669"/>
    <property type="project" value="UniProtKB-KW"/>
</dbReference>
<sequence length="756" mass="85119">MDPIFNKQPKQKKHIEVCETLLRQGETELHSHITEKALACYKQEPKPQQVDAVCSLIRGNNTFVLAGTGFGKTRISEMYFRLFEKKLKAVVLVLNPLDALGDNQVLEKKQAGFTAINLTQMKFDKKVASKIIDGAFNFVYLSPEVFLNSSLFREVYYDAVFQSRLATIVIDEAQMIYSWGLVASGKAKKSSSHGRTEDVAVFRPSYGELAAQLNATEGVPLLLLSATCRPKAVSSILENLKLSEDNVVFVRAELTRPEIRILRLPMHHSLKSGHDIIPIIEQQSTPNSIVVPTLVYSGQRNSTFQIMKNVNKARGTPGAEYNPRSTLIRRYHANTGDFAKEDAVKSFTSGKFPYIACTMALGLGQNWKRIRKVVHMGRADPSNICQMIGRCGRDGKPGLAILFMEKNRRNGKNSADDFLNVREQTNDNRMDALAITPVCLRIAFSLDNLCGHIPMYKSDPRYLREEQREIDEGFSKCQCSNCEPEGAITLSQNIRLLTDDNFSDALKNPDIFPRPTINPFVQKKNRKPRVPPPKELTSALEEFSVSLVNSFEAFFWKKFPSSASLLPKHIVGLDRAHAISQHIADIKTPSDILHNLGGAPLDGQLDLLYNCVVKFRNGRLFDQHLLEEKQMNKEENDKRKRKRTEASTRAREKRNFDNRETQEETAQRLESEEKEKSDKLIASIQRKEKTIERARAAAKKKEDTKRKWESDREILEQFKKQALGSSSARGGEGGNTVAGSSGCGVGRGRGRMKRGK</sequence>
<evidence type="ECO:0000256" key="7">
    <source>
        <dbReference type="ARBA" id="ARBA00034808"/>
    </source>
</evidence>
<keyword evidence="2" id="KW-0547">Nucleotide-binding</keyword>
<evidence type="ECO:0000259" key="9">
    <source>
        <dbReference type="PROSITE" id="PS51192"/>
    </source>
</evidence>
<dbReference type="EC" id="5.6.2.4" evidence="7"/>
<keyword evidence="5" id="KW-0413">Isomerase</keyword>
<dbReference type="Pfam" id="PF00271">
    <property type="entry name" value="Helicase_C"/>
    <property type="match status" value="1"/>
</dbReference>
<dbReference type="Proteomes" id="UP000325313">
    <property type="component" value="Unassembled WGS sequence"/>
</dbReference>
<evidence type="ECO:0000256" key="2">
    <source>
        <dbReference type="ARBA" id="ARBA00022741"/>
    </source>
</evidence>
<feature type="region of interest" description="Disordered" evidence="8">
    <location>
        <begin position="720"/>
        <end position="756"/>
    </location>
</feature>
<feature type="compositionally biased region" description="Gly residues" evidence="8">
    <location>
        <begin position="730"/>
        <end position="747"/>
    </location>
</feature>
<dbReference type="Gene3D" id="3.40.50.300">
    <property type="entry name" value="P-loop containing nucleotide triphosphate hydrolases"/>
    <property type="match status" value="2"/>
</dbReference>
<evidence type="ECO:0000256" key="6">
    <source>
        <dbReference type="ARBA" id="ARBA00034617"/>
    </source>
</evidence>